<evidence type="ECO:0000256" key="1">
    <source>
        <dbReference type="PROSITE-ProRule" id="PRU10141"/>
    </source>
</evidence>
<dbReference type="InterPro" id="IPR000719">
    <property type="entry name" value="Prot_kinase_dom"/>
</dbReference>
<evidence type="ECO:0000313" key="5">
    <source>
        <dbReference type="Proteomes" id="UP000605970"/>
    </source>
</evidence>
<protein>
    <submittedName>
        <fullName evidence="4">Protein kinase domain-containing protein</fullName>
    </submittedName>
</protein>
<evidence type="ECO:0000313" key="4">
    <source>
        <dbReference type="EMBL" id="KAF7634205.1"/>
    </source>
</evidence>
<dbReference type="OrthoDB" id="437530at2759"/>
<dbReference type="InterPro" id="IPR017441">
    <property type="entry name" value="Protein_kinase_ATP_BS"/>
</dbReference>
<dbReference type="AlphaFoldDB" id="A0A8S9ZLN3"/>
<dbReference type="PANTHER" id="PTHR24361">
    <property type="entry name" value="MITOGEN-ACTIVATED KINASE KINASE KINASE"/>
    <property type="match status" value="1"/>
</dbReference>
<reference evidence="4" key="1">
    <citation type="journal article" date="2020" name="Ecol. Evol.">
        <title>Genome structure and content of the rice root-knot nematode (Meloidogyne graminicola).</title>
        <authorList>
            <person name="Phan N.T."/>
            <person name="Danchin E.G.J."/>
            <person name="Klopp C."/>
            <person name="Perfus-Barbeoch L."/>
            <person name="Kozlowski D.K."/>
            <person name="Koutsovoulos G.D."/>
            <person name="Lopez-Roques C."/>
            <person name="Bouchez O."/>
            <person name="Zahm M."/>
            <person name="Besnard G."/>
            <person name="Bellafiore S."/>
        </authorList>
    </citation>
    <scope>NUCLEOTIDE SEQUENCE</scope>
    <source>
        <strain evidence="4">VN-18</strain>
    </source>
</reference>
<keyword evidence="4" id="KW-0418">Kinase</keyword>
<proteinExistence type="predicted"/>
<dbReference type="InterPro" id="IPR053235">
    <property type="entry name" value="Ser_Thr_kinase"/>
</dbReference>
<feature type="domain" description="Protein kinase" evidence="3">
    <location>
        <begin position="151"/>
        <end position="303"/>
    </location>
</feature>
<dbReference type="PROSITE" id="PS00107">
    <property type="entry name" value="PROTEIN_KINASE_ATP"/>
    <property type="match status" value="1"/>
</dbReference>
<dbReference type="GO" id="GO:0005524">
    <property type="term" value="F:ATP binding"/>
    <property type="evidence" value="ECO:0007669"/>
    <property type="project" value="UniProtKB-UniRule"/>
</dbReference>
<dbReference type="GO" id="GO:0005737">
    <property type="term" value="C:cytoplasm"/>
    <property type="evidence" value="ECO:0007669"/>
    <property type="project" value="TreeGrafter"/>
</dbReference>
<keyword evidence="4" id="KW-0808">Transferase</keyword>
<feature type="signal peptide" evidence="2">
    <location>
        <begin position="1"/>
        <end position="20"/>
    </location>
</feature>
<organism evidence="4 5">
    <name type="scientific">Meloidogyne graminicola</name>
    <dbReference type="NCBI Taxonomy" id="189291"/>
    <lineage>
        <taxon>Eukaryota</taxon>
        <taxon>Metazoa</taxon>
        <taxon>Ecdysozoa</taxon>
        <taxon>Nematoda</taxon>
        <taxon>Chromadorea</taxon>
        <taxon>Rhabditida</taxon>
        <taxon>Tylenchina</taxon>
        <taxon>Tylenchomorpha</taxon>
        <taxon>Tylenchoidea</taxon>
        <taxon>Meloidogynidae</taxon>
        <taxon>Meloidogyninae</taxon>
        <taxon>Meloidogyne</taxon>
    </lineage>
</organism>
<keyword evidence="1" id="KW-0547">Nucleotide-binding</keyword>
<dbReference type="EMBL" id="JABEBT010000062">
    <property type="protein sequence ID" value="KAF7634205.1"/>
    <property type="molecule type" value="Genomic_DNA"/>
</dbReference>
<keyword evidence="2" id="KW-0732">Signal</keyword>
<sequence length="303" mass="34671">MSKNFIVLFIMIFILLTVNGVKDKKKKFLKKLVSKMGSFFCTTGSSTRTIESAHEKPLKKLSSFRFFFCGTESTEYELLEDIGKPYCLIEEASTSNIGKNEGEITEMFISQGLTSSSLSRSDTCKCRKYRIDEFSNNINIMTKNYGNVELLYNKSELGKGGFGSVQHAFNPKIGCLALKVSNLRIGSDESEFCEELVNNEIEILKYFSQINNQHIIKYYGSIKIEDKMFIAMELGGQNLNDYFYQVMNENKQQRKFIVNQLVINISKCAAKALMQFHEYAIHLDIKSTNFILSSNFEAKRKLI</sequence>
<comment type="caution">
    <text evidence="4">The sequence shown here is derived from an EMBL/GenBank/DDBJ whole genome shotgun (WGS) entry which is preliminary data.</text>
</comment>
<gene>
    <name evidence="4" type="ORF">Mgra_00006384</name>
</gene>
<accession>A0A8S9ZLN3</accession>
<feature type="binding site" evidence="1">
    <location>
        <position position="179"/>
    </location>
    <ligand>
        <name>ATP</name>
        <dbReference type="ChEBI" id="CHEBI:30616"/>
    </ligand>
</feature>
<dbReference type="GO" id="GO:0004674">
    <property type="term" value="F:protein serine/threonine kinase activity"/>
    <property type="evidence" value="ECO:0007669"/>
    <property type="project" value="TreeGrafter"/>
</dbReference>
<dbReference type="Gene3D" id="3.30.200.20">
    <property type="entry name" value="Phosphorylase Kinase, domain 1"/>
    <property type="match status" value="1"/>
</dbReference>
<feature type="chain" id="PRO_5035762457" evidence="2">
    <location>
        <begin position="21"/>
        <end position="303"/>
    </location>
</feature>
<dbReference type="Proteomes" id="UP000605970">
    <property type="component" value="Unassembled WGS sequence"/>
</dbReference>
<keyword evidence="5" id="KW-1185">Reference proteome</keyword>
<dbReference type="InterPro" id="IPR011009">
    <property type="entry name" value="Kinase-like_dom_sf"/>
</dbReference>
<name>A0A8S9ZLN3_9BILA</name>
<dbReference type="PROSITE" id="PS50011">
    <property type="entry name" value="PROTEIN_KINASE_DOM"/>
    <property type="match status" value="1"/>
</dbReference>
<dbReference type="SUPFAM" id="SSF56112">
    <property type="entry name" value="Protein kinase-like (PK-like)"/>
    <property type="match status" value="1"/>
</dbReference>
<evidence type="ECO:0000259" key="3">
    <source>
        <dbReference type="PROSITE" id="PS50011"/>
    </source>
</evidence>
<evidence type="ECO:0000256" key="2">
    <source>
        <dbReference type="SAM" id="SignalP"/>
    </source>
</evidence>
<dbReference type="Pfam" id="PF00069">
    <property type="entry name" value="Pkinase"/>
    <property type="match status" value="1"/>
</dbReference>
<keyword evidence="1" id="KW-0067">ATP-binding</keyword>
<dbReference type="Gene3D" id="1.10.510.10">
    <property type="entry name" value="Transferase(Phosphotransferase) domain 1"/>
    <property type="match status" value="1"/>
</dbReference>